<evidence type="ECO:0000259" key="4">
    <source>
        <dbReference type="PROSITE" id="PS50949"/>
    </source>
</evidence>
<dbReference type="Pfam" id="PF07702">
    <property type="entry name" value="UTRA"/>
    <property type="match status" value="1"/>
</dbReference>
<dbReference type="InterPro" id="IPR036388">
    <property type="entry name" value="WH-like_DNA-bd_sf"/>
</dbReference>
<dbReference type="SMART" id="SM00866">
    <property type="entry name" value="UTRA"/>
    <property type="match status" value="1"/>
</dbReference>
<proteinExistence type="predicted"/>
<dbReference type="AlphaFoldDB" id="A0A918AH21"/>
<evidence type="ECO:0000313" key="5">
    <source>
        <dbReference type="EMBL" id="GGP35423.1"/>
    </source>
</evidence>
<dbReference type="GO" id="GO:0003700">
    <property type="term" value="F:DNA-binding transcription factor activity"/>
    <property type="evidence" value="ECO:0007669"/>
    <property type="project" value="InterPro"/>
</dbReference>
<accession>A0A918AH21</accession>
<protein>
    <submittedName>
        <fullName evidence="5">GntR family transcriptional regulator</fullName>
    </submittedName>
</protein>
<comment type="caution">
    <text evidence="5">The sequence shown here is derived from an EMBL/GenBank/DDBJ whole genome shotgun (WGS) entry which is preliminary data.</text>
</comment>
<organism evidence="5 6">
    <name type="scientific">Saccharothrix coeruleofusca</name>
    <dbReference type="NCBI Taxonomy" id="33919"/>
    <lineage>
        <taxon>Bacteria</taxon>
        <taxon>Bacillati</taxon>
        <taxon>Actinomycetota</taxon>
        <taxon>Actinomycetes</taxon>
        <taxon>Pseudonocardiales</taxon>
        <taxon>Pseudonocardiaceae</taxon>
        <taxon>Saccharothrix</taxon>
    </lineage>
</organism>
<sequence length="250" mass="26877">MPTIERAEPPYLQVAGHIREQIKAGALKDGDLVPSAREIARTWGVALATATKALATLRSEGLTRAVSGVGTVVQTKGALHHSARDRSIAIHRTGKIYPPGHYARIRTAALSPAPDLVADALGIQEGAPAIRRQRTTYTADDTPVSTSVSWFDGALAASCPLLLSTERIVQGTARYVEEQTGRLAVMTYVQHAAGFATEDEAAELRVPVGSAVLVSRNRFVDSEGSVLEYGESTALPDHWVFYEYANEEVK</sequence>
<dbReference type="EMBL" id="BMRG01000001">
    <property type="protein sequence ID" value="GGP35423.1"/>
    <property type="molecule type" value="Genomic_DNA"/>
</dbReference>
<reference evidence="5" key="1">
    <citation type="journal article" date="2014" name="Int. J. Syst. Evol. Microbiol.">
        <title>Complete genome sequence of Corynebacterium casei LMG S-19264T (=DSM 44701T), isolated from a smear-ripened cheese.</title>
        <authorList>
            <consortium name="US DOE Joint Genome Institute (JGI-PGF)"/>
            <person name="Walter F."/>
            <person name="Albersmeier A."/>
            <person name="Kalinowski J."/>
            <person name="Ruckert C."/>
        </authorList>
    </citation>
    <scope>NUCLEOTIDE SEQUENCE</scope>
    <source>
        <strain evidence="5">JCM 3313</strain>
    </source>
</reference>
<dbReference type="Proteomes" id="UP000639606">
    <property type="component" value="Unassembled WGS sequence"/>
</dbReference>
<dbReference type="RefSeq" id="WP_189221186.1">
    <property type="nucleotide sequence ID" value="NZ_BMRG01000001.1"/>
</dbReference>
<dbReference type="SUPFAM" id="SSF46785">
    <property type="entry name" value="Winged helix' DNA-binding domain"/>
    <property type="match status" value="1"/>
</dbReference>
<reference evidence="5" key="2">
    <citation type="submission" date="2020-09" db="EMBL/GenBank/DDBJ databases">
        <authorList>
            <person name="Sun Q."/>
            <person name="Ohkuma M."/>
        </authorList>
    </citation>
    <scope>NUCLEOTIDE SEQUENCE</scope>
    <source>
        <strain evidence="5">JCM 3313</strain>
    </source>
</reference>
<feature type="domain" description="HTH gntR-type" evidence="4">
    <location>
        <begin position="8"/>
        <end position="76"/>
    </location>
</feature>
<dbReference type="PANTHER" id="PTHR44846:SF17">
    <property type="entry name" value="GNTR-FAMILY TRANSCRIPTIONAL REGULATOR"/>
    <property type="match status" value="1"/>
</dbReference>
<dbReference type="GO" id="GO:0045892">
    <property type="term" value="P:negative regulation of DNA-templated transcription"/>
    <property type="evidence" value="ECO:0007669"/>
    <property type="project" value="TreeGrafter"/>
</dbReference>
<dbReference type="InterPro" id="IPR050679">
    <property type="entry name" value="Bact_HTH_transcr_reg"/>
</dbReference>
<dbReference type="PANTHER" id="PTHR44846">
    <property type="entry name" value="MANNOSYL-D-GLYCERATE TRANSPORT/METABOLISM SYSTEM REPRESSOR MNGR-RELATED"/>
    <property type="match status" value="1"/>
</dbReference>
<dbReference type="Gene3D" id="3.40.1410.10">
    <property type="entry name" value="Chorismate lyase-like"/>
    <property type="match status" value="1"/>
</dbReference>
<keyword evidence="1" id="KW-0805">Transcription regulation</keyword>
<dbReference type="InterPro" id="IPR011663">
    <property type="entry name" value="UTRA"/>
</dbReference>
<gene>
    <name evidence="5" type="primary">phnF</name>
    <name evidence="5" type="ORF">GCM10010185_02870</name>
</gene>
<dbReference type="Gene3D" id="1.10.10.10">
    <property type="entry name" value="Winged helix-like DNA-binding domain superfamily/Winged helix DNA-binding domain"/>
    <property type="match status" value="1"/>
</dbReference>
<dbReference type="InterPro" id="IPR000524">
    <property type="entry name" value="Tscrpt_reg_HTH_GntR"/>
</dbReference>
<dbReference type="InterPro" id="IPR028978">
    <property type="entry name" value="Chorismate_lyase_/UTRA_dom_sf"/>
</dbReference>
<evidence type="ECO:0000256" key="2">
    <source>
        <dbReference type="ARBA" id="ARBA00023125"/>
    </source>
</evidence>
<dbReference type="GO" id="GO:0003677">
    <property type="term" value="F:DNA binding"/>
    <property type="evidence" value="ECO:0007669"/>
    <property type="project" value="UniProtKB-KW"/>
</dbReference>
<dbReference type="PROSITE" id="PS50949">
    <property type="entry name" value="HTH_GNTR"/>
    <property type="match status" value="1"/>
</dbReference>
<dbReference type="Pfam" id="PF00392">
    <property type="entry name" value="GntR"/>
    <property type="match status" value="1"/>
</dbReference>
<evidence type="ECO:0000256" key="3">
    <source>
        <dbReference type="ARBA" id="ARBA00023163"/>
    </source>
</evidence>
<dbReference type="InterPro" id="IPR036390">
    <property type="entry name" value="WH_DNA-bd_sf"/>
</dbReference>
<evidence type="ECO:0000256" key="1">
    <source>
        <dbReference type="ARBA" id="ARBA00023015"/>
    </source>
</evidence>
<name>A0A918AH21_9PSEU</name>
<keyword evidence="3" id="KW-0804">Transcription</keyword>
<keyword evidence="6" id="KW-1185">Reference proteome</keyword>
<dbReference type="SMART" id="SM00345">
    <property type="entry name" value="HTH_GNTR"/>
    <property type="match status" value="1"/>
</dbReference>
<evidence type="ECO:0000313" key="6">
    <source>
        <dbReference type="Proteomes" id="UP000639606"/>
    </source>
</evidence>
<dbReference type="SUPFAM" id="SSF64288">
    <property type="entry name" value="Chorismate lyase-like"/>
    <property type="match status" value="1"/>
</dbReference>
<keyword evidence="2" id="KW-0238">DNA-binding</keyword>